<evidence type="ECO:0000313" key="23">
    <source>
        <dbReference type="EMBL" id="KAH6835820.1"/>
    </source>
</evidence>
<evidence type="ECO:0000256" key="11">
    <source>
        <dbReference type="ARBA" id="ARBA00022840"/>
    </source>
</evidence>
<keyword evidence="9" id="KW-0547">Nucleotide-binding</keyword>
<keyword evidence="13 20" id="KW-0472">Membrane</keyword>
<evidence type="ECO:0000256" key="7">
    <source>
        <dbReference type="ARBA" id="ARBA00022729"/>
    </source>
</evidence>
<evidence type="ECO:0000256" key="9">
    <source>
        <dbReference type="ARBA" id="ARBA00022741"/>
    </source>
</evidence>
<comment type="catalytic activity">
    <reaction evidence="16">
        <text>L-seryl-[protein] + ATP = O-phospho-L-seryl-[protein] + ADP + H(+)</text>
        <dbReference type="Rhea" id="RHEA:17989"/>
        <dbReference type="Rhea" id="RHEA-COMP:9863"/>
        <dbReference type="Rhea" id="RHEA-COMP:11604"/>
        <dbReference type="ChEBI" id="CHEBI:15378"/>
        <dbReference type="ChEBI" id="CHEBI:29999"/>
        <dbReference type="ChEBI" id="CHEBI:30616"/>
        <dbReference type="ChEBI" id="CHEBI:83421"/>
        <dbReference type="ChEBI" id="CHEBI:456216"/>
    </reaction>
</comment>
<evidence type="ECO:0000259" key="22">
    <source>
        <dbReference type="PROSITE" id="PS50026"/>
    </source>
</evidence>
<feature type="transmembrane region" description="Helical" evidence="20">
    <location>
        <begin position="324"/>
        <end position="347"/>
    </location>
</feature>
<keyword evidence="6 20" id="KW-0812">Transmembrane</keyword>
<evidence type="ECO:0000256" key="8">
    <source>
        <dbReference type="ARBA" id="ARBA00022737"/>
    </source>
</evidence>
<dbReference type="InterPro" id="IPR001881">
    <property type="entry name" value="EGF-like_Ca-bd_dom"/>
</dbReference>
<evidence type="ECO:0000256" key="3">
    <source>
        <dbReference type="ARBA" id="ARBA00022536"/>
    </source>
</evidence>
<sequence length="710" mass="78962">MRTSSNIRLFLIFLYFAWIAPDKLFTFMYFNSYFAEGANINKPGCLTKCGNLTVSYPFGISANSSCSINPFFTINCDVSFDPPKAFLGIDNVEVLGISEAKISVKNRLAVQCYSEDGAQTEGKSFFMNLSSTPSCAAICSKPGELSNGFCSGIGCCQSSIPKGLQSTYVYMDSDKGHTKVHNFSSCGYSFLAEQSSYDFNISDISDSSFVSRIIETVPVVIDWAIGNQTCNQTNEIICQPNSVCVDSASTLGGYRCSCSPGYQGNPYLSPGCQDINECDSKPCHQDATCTNLPGSFNCSCPLHHIGDGRNHGTGCFYVSPPRKAALYAGSLAGLGLFLILIISFWSYKILKKRSLKQIKQNLFKRNGGLLLQQQMSAHDRVLEKMRIFTSKELEKATDKFNESRILGRGGQGTVYKGMLSDGRIVAVKKSKQVNQNQLEEFINEVVLLSQVNHRNVVKLLGCCLETEVPLQVYEFIPNGTLYHLIHDHDNGIPFSWDIRLRIATEIANALAYLHYATSVPIYHRDMKSTNILLDEKYKAKLSDFGISRLAAIDQTHLTTKVQGTFGYLDPEYFQTGKLTEKSDVYSFGVVLVELLTGQKPIETSMAEDEMSLVTRFLLTMEENRLKAILDSRITEQGVIEEHIVVSNLAKRCLNLNGKKRPTVREVVTELESIKSYENPSFVESDIQDISYTDDGDSWIQSAEFMVENRG</sequence>
<dbReference type="GO" id="GO:0005524">
    <property type="term" value="F:ATP binding"/>
    <property type="evidence" value="ECO:0007669"/>
    <property type="project" value="UniProtKB-KW"/>
</dbReference>
<comment type="function">
    <text evidence="18">Serine/threonine-protein kinase that may function as a signaling receptor of extracellular matrix component. Binding to pectin may have significance in the control of cell expansion, morphogenesis and development.</text>
</comment>
<dbReference type="CDD" id="cd14066">
    <property type="entry name" value="STKc_IRAK"/>
    <property type="match status" value="1"/>
</dbReference>
<dbReference type="InterPro" id="IPR024731">
    <property type="entry name" value="NELL2-like_EGF"/>
</dbReference>
<dbReference type="SMART" id="SM00179">
    <property type="entry name" value="EGF_CA"/>
    <property type="match status" value="2"/>
</dbReference>
<evidence type="ECO:0000313" key="24">
    <source>
        <dbReference type="Proteomes" id="UP001190926"/>
    </source>
</evidence>
<evidence type="ECO:0000256" key="20">
    <source>
        <dbReference type="SAM" id="Phobius"/>
    </source>
</evidence>
<evidence type="ECO:0000256" key="10">
    <source>
        <dbReference type="ARBA" id="ARBA00022777"/>
    </source>
</evidence>
<dbReference type="AlphaFoldDB" id="A0AAD4JL25"/>
<keyword evidence="3 19" id="KW-0245">EGF-like domain</keyword>
<feature type="domain" description="EGF-like" evidence="22">
    <location>
        <begin position="274"/>
        <end position="310"/>
    </location>
</feature>
<dbReference type="Pfam" id="PF12947">
    <property type="entry name" value="EGF_3"/>
    <property type="match status" value="1"/>
</dbReference>
<organism evidence="23 24">
    <name type="scientific">Perilla frutescens var. hirtella</name>
    <name type="common">Perilla citriodora</name>
    <name type="synonym">Perilla setoyensis</name>
    <dbReference type="NCBI Taxonomy" id="608512"/>
    <lineage>
        <taxon>Eukaryota</taxon>
        <taxon>Viridiplantae</taxon>
        <taxon>Streptophyta</taxon>
        <taxon>Embryophyta</taxon>
        <taxon>Tracheophyta</taxon>
        <taxon>Spermatophyta</taxon>
        <taxon>Magnoliopsida</taxon>
        <taxon>eudicotyledons</taxon>
        <taxon>Gunneridae</taxon>
        <taxon>Pentapetalae</taxon>
        <taxon>asterids</taxon>
        <taxon>lamiids</taxon>
        <taxon>Lamiales</taxon>
        <taxon>Lamiaceae</taxon>
        <taxon>Nepetoideae</taxon>
        <taxon>Elsholtzieae</taxon>
        <taxon>Perilla</taxon>
    </lineage>
</organism>
<dbReference type="GO" id="GO:0004674">
    <property type="term" value="F:protein serine/threonine kinase activity"/>
    <property type="evidence" value="ECO:0007669"/>
    <property type="project" value="UniProtKB-KW"/>
</dbReference>
<keyword evidence="7" id="KW-0732">Signal</keyword>
<keyword evidence="4" id="KW-0597">Phosphoprotein</keyword>
<feature type="domain" description="Protein kinase" evidence="21">
    <location>
        <begin position="400"/>
        <end position="681"/>
    </location>
</feature>
<evidence type="ECO:0000256" key="19">
    <source>
        <dbReference type="PROSITE-ProRule" id="PRU00076"/>
    </source>
</evidence>
<dbReference type="InterPro" id="IPR011009">
    <property type="entry name" value="Kinase-like_dom_sf"/>
</dbReference>
<evidence type="ECO:0000256" key="12">
    <source>
        <dbReference type="ARBA" id="ARBA00022989"/>
    </source>
</evidence>
<dbReference type="InterPro" id="IPR000152">
    <property type="entry name" value="EGF-type_Asp/Asn_hydroxyl_site"/>
</dbReference>
<dbReference type="Gene3D" id="2.10.25.10">
    <property type="entry name" value="Laminin"/>
    <property type="match status" value="2"/>
</dbReference>
<protein>
    <submittedName>
        <fullName evidence="23">Uncharacterized protein</fullName>
    </submittedName>
</protein>
<evidence type="ECO:0000256" key="4">
    <source>
        <dbReference type="ARBA" id="ARBA00022553"/>
    </source>
</evidence>
<keyword evidence="12 20" id="KW-1133">Transmembrane helix</keyword>
<dbReference type="Gene3D" id="1.10.510.10">
    <property type="entry name" value="Transferase(Phosphotransferase) domain 1"/>
    <property type="match status" value="1"/>
</dbReference>
<dbReference type="Proteomes" id="UP001190926">
    <property type="component" value="Unassembled WGS sequence"/>
</dbReference>
<evidence type="ECO:0000256" key="15">
    <source>
        <dbReference type="ARBA" id="ARBA00023180"/>
    </source>
</evidence>
<keyword evidence="15" id="KW-0325">Glycoprotein</keyword>
<dbReference type="PROSITE" id="PS00010">
    <property type="entry name" value="ASX_HYDROXYL"/>
    <property type="match status" value="1"/>
</dbReference>
<comment type="caution">
    <text evidence="23">The sequence shown here is derived from an EMBL/GenBank/DDBJ whole genome shotgun (WGS) entry which is preliminary data.</text>
</comment>
<comment type="caution">
    <text evidence="19">Lacks conserved residue(s) required for the propagation of feature annotation.</text>
</comment>
<proteinExistence type="predicted"/>
<dbReference type="PROSITE" id="PS50026">
    <property type="entry name" value="EGF_3"/>
    <property type="match status" value="2"/>
</dbReference>
<evidence type="ECO:0000256" key="6">
    <source>
        <dbReference type="ARBA" id="ARBA00022692"/>
    </source>
</evidence>
<accession>A0AAD4JL25</accession>
<dbReference type="GO" id="GO:0005509">
    <property type="term" value="F:calcium ion binding"/>
    <property type="evidence" value="ECO:0007669"/>
    <property type="project" value="InterPro"/>
</dbReference>
<dbReference type="SUPFAM" id="SSF57196">
    <property type="entry name" value="EGF/Laminin"/>
    <property type="match status" value="1"/>
</dbReference>
<dbReference type="SUPFAM" id="SSF56112">
    <property type="entry name" value="Protein kinase-like (PK-like)"/>
    <property type="match status" value="1"/>
</dbReference>
<dbReference type="EMBL" id="SDAM02000032">
    <property type="protein sequence ID" value="KAH6835820.1"/>
    <property type="molecule type" value="Genomic_DNA"/>
</dbReference>
<evidence type="ECO:0000256" key="17">
    <source>
        <dbReference type="ARBA" id="ARBA00047951"/>
    </source>
</evidence>
<evidence type="ECO:0000259" key="21">
    <source>
        <dbReference type="PROSITE" id="PS50011"/>
    </source>
</evidence>
<dbReference type="FunFam" id="3.30.200.20:FF:000043">
    <property type="entry name" value="Wall-associated receptor kinase 2"/>
    <property type="match status" value="1"/>
</dbReference>
<evidence type="ECO:0000256" key="13">
    <source>
        <dbReference type="ARBA" id="ARBA00023136"/>
    </source>
</evidence>
<feature type="domain" description="EGF-like" evidence="22">
    <location>
        <begin position="226"/>
        <end position="273"/>
    </location>
</feature>
<evidence type="ECO:0000256" key="14">
    <source>
        <dbReference type="ARBA" id="ARBA00023157"/>
    </source>
</evidence>
<dbReference type="PROSITE" id="PS00108">
    <property type="entry name" value="PROTEIN_KINASE_ST"/>
    <property type="match status" value="1"/>
</dbReference>
<dbReference type="PROSITE" id="PS50011">
    <property type="entry name" value="PROTEIN_KINASE_DOM"/>
    <property type="match status" value="1"/>
</dbReference>
<gene>
    <name evidence="23" type="ORF">C2S53_006575</name>
</gene>
<dbReference type="GO" id="GO:0005886">
    <property type="term" value="C:plasma membrane"/>
    <property type="evidence" value="ECO:0007669"/>
    <property type="project" value="TreeGrafter"/>
</dbReference>
<comment type="catalytic activity">
    <reaction evidence="17">
        <text>L-threonyl-[protein] + ATP = O-phospho-L-threonyl-[protein] + ADP + H(+)</text>
        <dbReference type="Rhea" id="RHEA:46608"/>
        <dbReference type="Rhea" id="RHEA-COMP:11060"/>
        <dbReference type="Rhea" id="RHEA-COMP:11605"/>
        <dbReference type="ChEBI" id="CHEBI:15378"/>
        <dbReference type="ChEBI" id="CHEBI:30013"/>
        <dbReference type="ChEBI" id="CHEBI:30616"/>
        <dbReference type="ChEBI" id="CHEBI:61977"/>
        <dbReference type="ChEBI" id="CHEBI:456216"/>
    </reaction>
</comment>
<dbReference type="GO" id="GO:0030247">
    <property type="term" value="F:polysaccharide binding"/>
    <property type="evidence" value="ECO:0007669"/>
    <property type="project" value="InterPro"/>
</dbReference>
<keyword evidence="14" id="KW-1015">Disulfide bond</keyword>
<dbReference type="GO" id="GO:0007166">
    <property type="term" value="P:cell surface receptor signaling pathway"/>
    <property type="evidence" value="ECO:0007669"/>
    <property type="project" value="InterPro"/>
</dbReference>
<name>A0AAD4JL25_PERFH</name>
<reference evidence="23 24" key="1">
    <citation type="journal article" date="2021" name="Nat. Commun.">
        <title>Incipient diploidization of the medicinal plant Perilla within 10,000 years.</title>
        <authorList>
            <person name="Zhang Y."/>
            <person name="Shen Q."/>
            <person name="Leng L."/>
            <person name="Zhang D."/>
            <person name="Chen S."/>
            <person name="Shi Y."/>
            <person name="Ning Z."/>
            <person name="Chen S."/>
        </authorList>
    </citation>
    <scope>NUCLEOTIDE SEQUENCE [LARGE SCALE GENOMIC DNA]</scope>
    <source>
        <strain evidence="24">cv. PC099</strain>
    </source>
</reference>
<evidence type="ECO:0000256" key="16">
    <source>
        <dbReference type="ARBA" id="ARBA00047558"/>
    </source>
</evidence>
<evidence type="ECO:0000256" key="1">
    <source>
        <dbReference type="ARBA" id="ARBA00004479"/>
    </source>
</evidence>
<dbReference type="CDD" id="cd00054">
    <property type="entry name" value="EGF_CA"/>
    <property type="match status" value="2"/>
</dbReference>
<dbReference type="InterPro" id="IPR000719">
    <property type="entry name" value="Prot_kinase_dom"/>
</dbReference>
<dbReference type="PANTHER" id="PTHR27005">
    <property type="entry name" value="WALL-ASSOCIATED RECEPTOR KINASE-LIKE 21"/>
    <property type="match status" value="1"/>
</dbReference>
<keyword evidence="24" id="KW-1185">Reference proteome</keyword>
<dbReference type="InterPro" id="IPR025287">
    <property type="entry name" value="WAK_GUB"/>
</dbReference>
<keyword evidence="8" id="KW-0677">Repeat</keyword>
<dbReference type="InterPro" id="IPR045274">
    <property type="entry name" value="WAK-like"/>
</dbReference>
<evidence type="ECO:0000256" key="5">
    <source>
        <dbReference type="ARBA" id="ARBA00022679"/>
    </source>
</evidence>
<keyword evidence="11" id="KW-0067">ATP-binding</keyword>
<dbReference type="SMART" id="SM00220">
    <property type="entry name" value="S_TKc"/>
    <property type="match status" value="1"/>
</dbReference>
<dbReference type="InterPro" id="IPR008271">
    <property type="entry name" value="Ser/Thr_kinase_AS"/>
</dbReference>
<dbReference type="Pfam" id="PF00069">
    <property type="entry name" value="Pkinase"/>
    <property type="match status" value="1"/>
</dbReference>
<dbReference type="SMART" id="SM00181">
    <property type="entry name" value="EGF"/>
    <property type="match status" value="2"/>
</dbReference>
<dbReference type="Pfam" id="PF13947">
    <property type="entry name" value="GUB_WAK_bind"/>
    <property type="match status" value="1"/>
</dbReference>
<dbReference type="PROSITE" id="PS01187">
    <property type="entry name" value="EGF_CA"/>
    <property type="match status" value="1"/>
</dbReference>
<evidence type="ECO:0000256" key="18">
    <source>
        <dbReference type="ARBA" id="ARBA00058961"/>
    </source>
</evidence>
<dbReference type="Gene3D" id="3.30.200.20">
    <property type="entry name" value="Phosphorylase Kinase, domain 1"/>
    <property type="match status" value="1"/>
</dbReference>
<dbReference type="InterPro" id="IPR018097">
    <property type="entry name" value="EGF_Ca-bd_CS"/>
</dbReference>
<comment type="subcellular location">
    <subcellularLocation>
        <location evidence="1">Membrane</location>
        <topology evidence="1">Single-pass type I membrane protein</topology>
    </subcellularLocation>
</comment>
<dbReference type="FunFam" id="2.10.25.10:FF:000038">
    <property type="entry name" value="Fibrillin 2"/>
    <property type="match status" value="1"/>
</dbReference>
<dbReference type="FunFam" id="1.10.510.10:FF:000084">
    <property type="entry name" value="Wall-associated receptor kinase 2"/>
    <property type="match status" value="1"/>
</dbReference>
<dbReference type="InterPro" id="IPR000742">
    <property type="entry name" value="EGF"/>
</dbReference>
<dbReference type="PANTHER" id="PTHR27005:SF515">
    <property type="entry name" value="WALL-ASSOCIATED RECEPTOR KINASE-LIKE 10-RELATED"/>
    <property type="match status" value="1"/>
</dbReference>
<keyword evidence="10" id="KW-0418">Kinase</keyword>
<keyword evidence="2" id="KW-0723">Serine/threonine-protein kinase</keyword>
<evidence type="ECO:0000256" key="2">
    <source>
        <dbReference type="ARBA" id="ARBA00022527"/>
    </source>
</evidence>
<keyword evidence="5" id="KW-0808">Transferase</keyword>